<dbReference type="PANTHER" id="PTHR23513:SF6">
    <property type="entry name" value="MAJOR FACILITATOR SUPERFAMILY ASSOCIATED DOMAIN-CONTAINING PROTEIN"/>
    <property type="match status" value="1"/>
</dbReference>
<dbReference type="Proteomes" id="UP001499884">
    <property type="component" value="Unassembled WGS sequence"/>
</dbReference>
<accession>A0ABP7ESH6</accession>
<keyword evidence="3 6" id="KW-0812">Transmembrane</keyword>
<name>A0ABP7ESH6_9ACTN</name>
<feature type="transmembrane region" description="Helical" evidence="6">
    <location>
        <begin position="77"/>
        <end position="95"/>
    </location>
</feature>
<feature type="domain" description="Major facilitator superfamily (MFS) profile" evidence="7">
    <location>
        <begin position="219"/>
        <end position="416"/>
    </location>
</feature>
<keyword evidence="4 6" id="KW-1133">Transmembrane helix</keyword>
<organism evidence="8 9">
    <name type="scientific">Streptomyces tremellae</name>
    <dbReference type="NCBI Taxonomy" id="1124239"/>
    <lineage>
        <taxon>Bacteria</taxon>
        <taxon>Bacillati</taxon>
        <taxon>Actinomycetota</taxon>
        <taxon>Actinomycetes</taxon>
        <taxon>Kitasatosporales</taxon>
        <taxon>Streptomycetaceae</taxon>
        <taxon>Streptomyces</taxon>
    </lineage>
</organism>
<evidence type="ECO:0000256" key="1">
    <source>
        <dbReference type="ARBA" id="ARBA00004651"/>
    </source>
</evidence>
<comment type="caution">
    <text evidence="8">The sequence shown here is derived from an EMBL/GenBank/DDBJ whole genome shotgun (WGS) entry which is preliminary data.</text>
</comment>
<dbReference type="InterPro" id="IPR020846">
    <property type="entry name" value="MFS_dom"/>
</dbReference>
<evidence type="ECO:0000256" key="2">
    <source>
        <dbReference type="ARBA" id="ARBA00022475"/>
    </source>
</evidence>
<reference evidence="9" key="1">
    <citation type="journal article" date="2019" name="Int. J. Syst. Evol. Microbiol.">
        <title>The Global Catalogue of Microorganisms (GCM) 10K type strain sequencing project: providing services to taxonomists for standard genome sequencing and annotation.</title>
        <authorList>
            <consortium name="The Broad Institute Genomics Platform"/>
            <consortium name="The Broad Institute Genome Sequencing Center for Infectious Disease"/>
            <person name="Wu L."/>
            <person name="Ma J."/>
        </authorList>
    </citation>
    <scope>NUCLEOTIDE SEQUENCE [LARGE SCALE GENOMIC DNA]</scope>
    <source>
        <strain evidence="9">JCM 30846</strain>
    </source>
</reference>
<feature type="transmembrane region" description="Helical" evidence="6">
    <location>
        <begin position="252"/>
        <end position="274"/>
    </location>
</feature>
<dbReference type="Pfam" id="PF07690">
    <property type="entry name" value="MFS_1"/>
    <property type="match status" value="1"/>
</dbReference>
<gene>
    <name evidence="8" type="ORF">GCM10023082_22560</name>
</gene>
<evidence type="ECO:0000313" key="9">
    <source>
        <dbReference type="Proteomes" id="UP001499884"/>
    </source>
</evidence>
<evidence type="ECO:0000256" key="6">
    <source>
        <dbReference type="SAM" id="Phobius"/>
    </source>
</evidence>
<feature type="transmembrane region" description="Helical" evidence="6">
    <location>
        <begin position="382"/>
        <end position="401"/>
    </location>
</feature>
<evidence type="ECO:0000313" key="8">
    <source>
        <dbReference type="EMBL" id="GAA3723945.1"/>
    </source>
</evidence>
<dbReference type="EMBL" id="BAABEP010000011">
    <property type="protein sequence ID" value="GAA3723945.1"/>
    <property type="molecule type" value="Genomic_DNA"/>
</dbReference>
<feature type="transmembrane region" description="Helical" evidence="6">
    <location>
        <begin position="223"/>
        <end position="246"/>
    </location>
</feature>
<feature type="transmembrane region" description="Helical" evidence="6">
    <location>
        <begin position="355"/>
        <end position="376"/>
    </location>
</feature>
<evidence type="ECO:0000256" key="3">
    <source>
        <dbReference type="ARBA" id="ARBA00022692"/>
    </source>
</evidence>
<dbReference type="CDD" id="cd06173">
    <property type="entry name" value="MFS_MefA_like"/>
    <property type="match status" value="1"/>
</dbReference>
<keyword evidence="5 6" id="KW-0472">Membrane</keyword>
<dbReference type="PROSITE" id="PS50850">
    <property type="entry name" value="MFS"/>
    <property type="match status" value="1"/>
</dbReference>
<dbReference type="InterPro" id="IPR011701">
    <property type="entry name" value="MFS"/>
</dbReference>
<evidence type="ECO:0000256" key="4">
    <source>
        <dbReference type="ARBA" id="ARBA00022989"/>
    </source>
</evidence>
<keyword evidence="2" id="KW-1003">Cell membrane</keyword>
<sequence length="416" mass="43578">MLFRERNFALLWSGESISLLGSEVSVIALPSLAVLVFGEGALGVGALVALQWVPYVLLGPLMGVFTDRLRRKPLMQVANVARFVILGSLPLAAALGHLTVAHLYAAALLKGVFDVVFQLAYQAYLPQLLAREDLIDGNAKTQLSRSTALVLGRSFGGGLVSWLGAARAVTADAVSYLVSSLALAFVRHQEPRPRPAQRGVAATVRDLKGGIALTFGNRLLRSLTLMATFGNMAVSLTLAMIIVFAYDDLGFSAGRIGLALGVGAVTTVVGAVLSRRINERLGMGRTLVLTHALLGLAFVLLPVASAAGKGFAFTVIVVSQAISSFTTPVANVGIMTMIQKATPPQAMGRVGGVSLPLVWGANAVGPLLGSAVAALASVRVTFFFAAVLAWCAVVWILLGSVQRITDDVPEELRVPA</sequence>
<dbReference type="InterPro" id="IPR036259">
    <property type="entry name" value="MFS_trans_sf"/>
</dbReference>
<feature type="transmembrane region" description="Helical" evidence="6">
    <location>
        <begin position="286"/>
        <end position="305"/>
    </location>
</feature>
<evidence type="ECO:0000256" key="5">
    <source>
        <dbReference type="ARBA" id="ARBA00023136"/>
    </source>
</evidence>
<evidence type="ECO:0000259" key="7">
    <source>
        <dbReference type="PROSITE" id="PS50850"/>
    </source>
</evidence>
<protein>
    <submittedName>
        <fullName evidence="8">MFS transporter</fullName>
    </submittedName>
</protein>
<feature type="transmembrane region" description="Helical" evidence="6">
    <location>
        <begin position="311"/>
        <end position="334"/>
    </location>
</feature>
<dbReference type="SUPFAM" id="SSF103473">
    <property type="entry name" value="MFS general substrate transporter"/>
    <property type="match status" value="1"/>
</dbReference>
<proteinExistence type="predicted"/>
<dbReference type="PANTHER" id="PTHR23513">
    <property type="entry name" value="INTEGRAL MEMBRANE EFFLUX PROTEIN-RELATED"/>
    <property type="match status" value="1"/>
</dbReference>
<comment type="subcellular location">
    <subcellularLocation>
        <location evidence="1">Cell membrane</location>
        <topology evidence="1">Multi-pass membrane protein</topology>
    </subcellularLocation>
</comment>
<dbReference type="Gene3D" id="1.20.1250.20">
    <property type="entry name" value="MFS general substrate transporter like domains"/>
    <property type="match status" value="1"/>
</dbReference>
<feature type="transmembrane region" description="Helical" evidence="6">
    <location>
        <begin position="44"/>
        <end position="65"/>
    </location>
</feature>
<keyword evidence="9" id="KW-1185">Reference proteome</keyword>